<accession>A0ABQ5MA36</accession>
<evidence type="ECO:0000313" key="1">
    <source>
        <dbReference type="EMBL" id="GLB31594.1"/>
    </source>
</evidence>
<evidence type="ECO:0000313" key="2">
    <source>
        <dbReference type="Proteomes" id="UP001419084"/>
    </source>
</evidence>
<organism evidence="1 2">
    <name type="scientific">Lacrimispora amygdalina</name>
    <dbReference type="NCBI Taxonomy" id="253257"/>
    <lineage>
        <taxon>Bacteria</taxon>
        <taxon>Bacillati</taxon>
        <taxon>Bacillota</taxon>
        <taxon>Clostridia</taxon>
        <taxon>Lachnospirales</taxon>
        <taxon>Lachnospiraceae</taxon>
        <taxon>Lacrimispora</taxon>
    </lineage>
</organism>
<keyword evidence="2" id="KW-1185">Reference proteome</keyword>
<name>A0ABQ5MA36_9FIRM</name>
<dbReference type="EMBL" id="BRPJ01000074">
    <property type="protein sequence ID" value="GLB31594.1"/>
    <property type="molecule type" value="Genomic_DNA"/>
</dbReference>
<gene>
    <name evidence="1" type="ORF">LAD12857_35170</name>
</gene>
<sequence length="289" mass="33482">MSMVAYQAPYLLQVMRDDDPLNPREDYDNFGHMVCWHSRYNLGDSHDYEDTNALFQHLVRESVPVDTLLEYMKSGKAESVMLEYDRSQGGWEIKSYDSYFKKWYSEAFFEGSVENNKQEIFDSLVETLLNKDLYALAAEKNLILPLNLYDHGGITMSVSSFLGRAQHAEWDSGQVGWIFATPQDIQKEYGDLSKESYEKAENLLKSEVETYDYYLTGQCYGFRLYENGEETDSCWGFLGSFSDVAKAIAGEALPESHRNMINEFHEVSDTVTRYKEYDDLMEDLEEMEA</sequence>
<dbReference type="RefSeq" id="WP_170823075.1">
    <property type="nucleotide sequence ID" value="NZ_BRPJ01000074.1"/>
</dbReference>
<reference evidence="1 2" key="1">
    <citation type="journal article" date="2024" name="Int. J. Syst. Evol. Microbiol.">
        <title>Lacrimispora brassicae sp. nov. isolated from fermented cabbage, and proposal of Clostridium indicum Gundawar et al. 2019 and Clostridium methoxybenzovorans Mechichi et al. 1999 as heterotypic synonyms of Lacrimispora amygdalina (Parshina et al. 2003) Haas and Blanchard 2020 and Lacrimispora indolis (McClung and McCoy 1957) Haas and Blanchard 2020, respectively.</title>
        <authorList>
            <person name="Kobayashi H."/>
            <person name="Tanizawa Y."/>
            <person name="Sakamoto M."/>
            <person name="Ohkuma M."/>
            <person name="Tohno M."/>
        </authorList>
    </citation>
    <scope>NUCLEOTIDE SEQUENCE [LARGE SCALE GENOMIC DNA]</scope>
    <source>
        <strain evidence="1 2">DSM 12857</strain>
    </source>
</reference>
<comment type="caution">
    <text evidence="1">The sequence shown here is derived from an EMBL/GenBank/DDBJ whole genome shotgun (WGS) entry which is preliminary data.</text>
</comment>
<proteinExistence type="predicted"/>
<protein>
    <submittedName>
        <fullName evidence="1">Uncharacterized protein</fullName>
    </submittedName>
</protein>
<dbReference type="Proteomes" id="UP001419084">
    <property type="component" value="Unassembled WGS sequence"/>
</dbReference>